<dbReference type="AlphaFoldDB" id="A0A5M6CEJ3"/>
<comment type="catalytic activity">
    <reaction evidence="1 5 6">
        <text>[protein]-peptidylproline (omega=180) = [protein]-peptidylproline (omega=0)</text>
        <dbReference type="Rhea" id="RHEA:16237"/>
        <dbReference type="Rhea" id="RHEA-COMP:10747"/>
        <dbReference type="Rhea" id="RHEA-COMP:10748"/>
        <dbReference type="ChEBI" id="CHEBI:83833"/>
        <dbReference type="ChEBI" id="CHEBI:83834"/>
        <dbReference type="EC" id="5.2.1.8"/>
    </reaction>
</comment>
<evidence type="ECO:0000256" key="2">
    <source>
        <dbReference type="ARBA" id="ARBA00006577"/>
    </source>
</evidence>
<comment type="similarity">
    <text evidence="2 6">Belongs to the FKBP-type PPIase family.</text>
</comment>
<dbReference type="Gene3D" id="3.10.50.40">
    <property type="match status" value="1"/>
</dbReference>
<dbReference type="RefSeq" id="WP_150033341.1">
    <property type="nucleotide sequence ID" value="NZ_VWSH01000003.1"/>
</dbReference>
<accession>A0A5M6CEJ3</accession>
<evidence type="ECO:0000256" key="6">
    <source>
        <dbReference type="RuleBase" id="RU003915"/>
    </source>
</evidence>
<evidence type="ECO:0000256" key="4">
    <source>
        <dbReference type="ARBA" id="ARBA00023235"/>
    </source>
</evidence>
<dbReference type="InterPro" id="IPR001179">
    <property type="entry name" value="PPIase_FKBP_dom"/>
</dbReference>
<evidence type="ECO:0000313" key="9">
    <source>
        <dbReference type="Proteomes" id="UP000323632"/>
    </source>
</evidence>
<name>A0A5M6CEJ3_9BACT</name>
<protein>
    <recommendedName>
        <fullName evidence="6">Peptidyl-prolyl cis-trans isomerase</fullName>
        <ecNumber evidence="6">5.2.1.8</ecNumber>
    </recommendedName>
</protein>
<evidence type="ECO:0000313" key="8">
    <source>
        <dbReference type="EMBL" id="KAA5533594.1"/>
    </source>
</evidence>
<proteinExistence type="inferred from homology"/>
<dbReference type="Pfam" id="PF00254">
    <property type="entry name" value="FKBP_C"/>
    <property type="match status" value="1"/>
</dbReference>
<sequence>MKKILVIILVCTGVFFGCNKKEALTCPYSQSDLNNTYAPGGEVNALTQYIEHDSIDAIQDPRGFYYKIDTTGGYSKPLPCANITINYVGTLTSGKVFDQAKDVQFNLADLIIGWKIGVPLVGKNGKVTLYLPPSFAYGANEINGIPPNSILIFSIELINFSNP</sequence>
<feature type="domain" description="PPIase FKBP-type" evidence="7">
    <location>
        <begin position="80"/>
        <end position="161"/>
    </location>
</feature>
<evidence type="ECO:0000256" key="5">
    <source>
        <dbReference type="PROSITE-ProRule" id="PRU00277"/>
    </source>
</evidence>
<evidence type="ECO:0000256" key="1">
    <source>
        <dbReference type="ARBA" id="ARBA00000971"/>
    </source>
</evidence>
<dbReference type="PROSITE" id="PS51257">
    <property type="entry name" value="PROKAR_LIPOPROTEIN"/>
    <property type="match status" value="1"/>
</dbReference>
<organism evidence="8 9">
    <name type="scientific">Taibaiella lutea</name>
    <dbReference type="NCBI Taxonomy" id="2608001"/>
    <lineage>
        <taxon>Bacteria</taxon>
        <taxon>Pseudomonadati</taxon>
        <taxon>Bacteroidota</taxon>
        <taxon>Chitinophagia</taxon>
        <taxon>Chitinophagales</taxon>
        <taxon>Chitinophagaceae</taxon>
        <taxon>Taibaiella</taxon>
    </lineage>
</organism>
<reference evidence="8 9" key="1">
    <citation type="submission" date="2019-09" db="EMBL/GenBank/DDBJ databases">
        <title>Genome sequence and assembly of Taibaiella sp.</title>
        <authorList>
            <person name="Chhetri G."/>
        </authorList>
    </citation>
    <scope>NUCLEOTIDE SEQUENCE [LARGE SCALE GENOMIC DNA]</scope>
    <source>
        <strain evidence="8 9">KVB11</strain>
    </source>
</reference>
<dbReference type="GO" id="GO:0003755">
    <property type="term" value="F:peptidyl-prolyl cis-trans isomerase activity"/>
    <property type="evidence" value="ECO:0007669"/>
    <property type="project" value="UniProtKB-UniRule"/>
</dbReference>
<dbReference type="PANTHER" id="PTHR43811:SF19">
    <property type="entry name" value="39 KDA FK506-BINDING NUCLEAR PROTEIN"/>
    <property type="match status" value="1"/>
</dbReference>
<gene>
    <name evidence="8" type="ORF">F0919_13725</name>
</gene>
<dbReference type="PROSITE" id="PS50059">
    <property type="entry name" value="FKBP_PPIASE"/>
    <property type="match status" value="1"/>
</dbReference>
<dbReference type="InterPro" id="IPR046357">
    <property type="entry name" value="PPIase_dom_sf"/>
</dbReference>
<dbReference type="SUPFAM" id="SSF54534">
    <property type="entry name" value="FKBP-like"/>
    <property type="match status" value="1"/>
</dbReference>
<evidence type="ECO:0000256" key="3">
    <source>
        <dbReference type="ARBA" id="ARBA00023110"/>
    </source>
</evidence>
<dbReference type="EMBL" id="VWSH01000003">
    <property type="protein sequence ID" value="KAA5533594.1"/>
    <property type="molecule type" value="Genomic_DNA"/>
</dbReference>
<keyword evidence="4 5" id="KW-0413">Isomerase</keyword>
<dbReference type="PANTHER" id="PTHR43811">
    <property type="entry name" value="FKBP-TYPE PEPTIDYL-PROLYL CIS-TRANS ISOMERASE FKPA"/>
    <property type="match status" value="1"/>
</dbReference>
<dbReference type="EC" id="5.2.1.8" evidence="6"/>
<keyword evidence="9" id="KW-1185">Reference proteome</keyword>
<comment type="caution">
    <text evidence="8">The sequence shown here is derived from an EMBL/GenBank/DDBJ whole genome shotgun (WGS) entry which is preliminary data.</text>
</comment>
<dbReference type="Proteomes" id="UP000323632">
    <property type="component" value="Unassembled WGS sequence"/>
</dbReference>
<keyword evidence="3 5" id="KW-0697">Rotamase</keyword>
<evidence type="ECO:0000259" key="7">
    <source>
        <dbReference type="PROSITE" id="PS50059"/>
    </source>
</evidence>